<keyword evidence="2" id="KW-0378">Hydrolase</keyword>
<dbReference type="GO" id="GO:0016787">
    <property type="term" value="F:hydrolase activity"/>
    <property type="evidence" value="ECO:0007669"/>
    <property type="project" value="UniProtKB-KW"/>
</dbReference>
<dbReference type="PANTHER" id="PTHR43037">
    <property type="entry name" value="UNNAMED PRODUCT-RELATED"/>
    <property type="match status" value="1"/>
</dbReference>
<proteinExistence type="predicted"/>
<dbReference type="InterPro" id="IPR029058">
    <property type="entry name" value="AB_hydrolase_fold"/>
</dbReference>
<keyword evidence="3" id="KW-0472">Membrane</keyword>
<keyword evidence="3" id="KW-0812">Transmembrane</keyword>
<evidence type="ECO:0000256" key="1">
    <source>
        <dbReference type="ARBA" id="ARBA00022729"/>
    </source>
</evidence>
<organism evidence="5 6">
    <name type="scientific">Lujinxingia vulgaris</name>
    <dbReference type="NCBI Taxonomy" id="2600176"/>
    <lineage>
        <taxon>Bacteria</taxon>
        <taxon>Deltaproteobacteria</taxon>
        <taxon>Bradymonadales</taxon>
        <taxon>Lujinxingiaceae</taxon>
        <taxon>Lujinxingia</taxon>
    </lineage>
</organism>
<feature type="transmembrane region" description="Helical" evidence="3">
    <location>
        <begin position="21"/>
        <end position="40"/>
    </location>
</feature>
<dbReference type="InterPro" id="IPR050955">
    <property type="entry name" value="Plant_Biomass_Hydrol_Est"/>
</dbReference>
<name>A0A5C6X5G4_9DELT</name>
<dbReference type="Pfam" id="PF02230">
    <property type="entry name" value="Abhydrolase_2"/>
    <property type="match status" value="1"/>
</dbReference>
<evidence type="ECO:0000313" key="5">
    <source>
        <dbReference type="EMBL" id="TXD35506.1"/>
    </source>
</evidence>
<reference evidence="5 6" key="1">
    <citation type="submission" date="2019-08" db="EMBL/GenBank/DDBJ databases">
        <title>Bradymonadales sp. TMQ2.</title>
        <authorList>
            <person name="Liang Q."/>
        </authorList>
    </citation>
    <scope>NUCLEOTIDE SEQUENCE [LARGE SCALE GENOMIC DNA]</scope>
    <source>
        <strain evidence="5 6">TMQ2</strain>
    </source>
</reference>
<evidence type="ECO:0000259" key="4">
    <source>
        <dbReference type="Pfam" id="PF02230"/>
    </source>
</evidence>
<keyword evidence="1" id="KW-0732">Signal</keyword>
<dbReference type="Proteomes" id="UP000321046">
    <property type="component" value="Unassembled WGS sequence"/>
</dbReference>
<dbReference type="AlphaFoldDB" id="A0A5C6X5G4"/>
<dbReference type="OrthoDB" id="9767239at2"/>
<dbReference type="EMBL" id="VOSL01000049">
    <property type="protein sequence ID" value="TXD35506.1"/>
    <property type="molecule type" value="Genomic_DNA"/>
</dbReference>
<evidence type="ECO:0000256" key="3">
    <source>
        <dbReference type="SAM" id="Phobius"/>
    </source>
</evidence>
<gene>
    <name evidence="5" type="ORF">FRC96_11005</name>
</gene>
<dbReference type="InterPro" id="IPR003140">
    <property type="entry name" value="PLipase/COase/thioEstase"/>
</dbReference>
<evidence type="ECO:0000256" key="2">
    <source>
        <dbReference type="ARBA" id="ARBA00022801"/>
    </source>
</evidence>
<evidence type="ECO:0000313" key="6">
    <source>
        <dbReference type="Proteomes" id="UP000321046"/>
    </source>
</evidence>
<accession>A0A5C6X5G4</accession>
<dbReference type="PANTHER" id="PTHR43037:SF5">
    <property type="entry name" value="FERULOYL ESTERASE"/>
    <property type="match status" value="1"/>
</dbReference>
<sequence>MTSVTSCRRSRFGRHQRGRRVNVRATLWWMITLACVVGVGCGTDQEQDADPVVVEDQGPPYAPEWDGSEPLGGERAARVVLPQSYSVERRWPLVIALHGFSSSPGWVDGFLGLSAMVDDREFIAVLPPGTVGAGNFSFWNATDACCDFGDSGVDDAAYLSALIDEATERLAVDPERIYFMGHSNGGFMSYRMACELSDRIRAVAVVAGSVAADPEVCQPNEPVSVLHVHGDEDEVIPYEGGALSGERFPGAEEVAARWASLQGCEEAVAGDAIDAVLGLTGAETEVQRWQGCQPGASVELWSMRGAEHNPTLSTVGKRAMVDFLLEQR</sequence>
<feature type="domain" description="Phospholipase/carboxylesterase/thioesterase" evidence="4">
    <location>
        <begin position="156"/>
        <end position="244"/>
    </location>
</feature>
<protein>
    <recommendedName>
        <fullName evidence="4">Phospholipase/carboxylesterase/thioesterase domain-containing protein</fullName>
    </recommendedName>
</protein>
<dbReference type="SUPFAM" id="SSF53474">
    <property type="entry name" value="alpha/beta-Hydrolases"/>
    <property type="match status" value="1"/>
</dbReference>
<comment type="caution">
    <text evidence="5">The sequence shown here is derived from an EMBL/GenBank/DDBJ whole genome shotgun (WGS) entry which is preliminary data.</text>
</comment>
<dbReference type="Gene3D" id="3.40.50.1820">
    <property type="entry name" value="alpha/beta hydrolase"/>
    <property type="match status" value="1"/>
</dbReference>
<keyword evidence="3" id="KW-1133">Transmembrane helix</keyword>